<feature type="transmembrane region" description="Helical" evidence="1">
    <location>
        <begin position="187"/>
        <end position="212"/>
    </location>
</feature>
<feature type="transmembrane region" description="Helical" evidence="1">
    <location>
        <begin position="157"/>
        <end position="181"/>
    </location>
</feature>
<sequence>MNWSWNQWMDYFFTGSMLTRVIAAFLILWIGLWISGVVGRAITRGLAKTNVDQKSTRYFKEGKVSSGTGLAVKYFLALLTILMVLQLLNFTSILNPFVGFINVLTLYIPNVLAAGLLAVIAHIIGTMVKSLIYSLLSNRKLQEKANQLVSYRDGLAKIGYALVILLFAPAILGALQIQAIAGPIGNVIALIINYLPLVIGAVLILAIGHFIAKFVANLVESLLTPFRLERWTGAGVQAAHVIGSIVYFLIIFPIAVQALNLLNIASIQKPAEGILNLIMAWIPKIAIAAFLIYIGYILAKIVRNLAITLISPLNVNQKMQMLFPAKEKDTTVPGFSTPDVQETSPAIQLETYPITRWIANLVGILVFGFFLVEATNILNLAFISTTVGYLIALLPRLVLVVIIIIVGKALALLAERMISDSNPIKRFVSPLILILAFVIGLTEIGLASIIITSGFMIILGALAVTFIISVGIGSIPAVKTYWAEKQNKPRL</sequence>
<accession>A0ABS4IS62</accession>
<keyword evidence="1" id="KW-1133">Transmembrane helix</keyword>
<feature type="transmembrane region" description="Helical" evidence="1">
    <location>
        <begin position="457"/>
        <end position="478"/>
    </location>
</feature>
<dbReference type="NCBIfam" id="NF033912">
    <property type="entry name" value="msc"/>
    <property type="match status" value="1"/>
</dbReference>
<dbReference type="PANTHER" id="PTHR30221:SF1">
    <property type="entry name" value="SMALL-CONDUCTANCE MECHANOSENSITIVE CHANNEL"/>
    <property type="match status" value="1"/>
</dbReference>
<keyword evidence="3" id="KW-1185">Reference proteome</keyword>
<name>A0ABS4IS62_9BACL</name>
<feature type="transmembrane region" description="Helical" evidence="1">
    <location>
        <begin position="431"/>
        <end position="451"/>
    </location>
</feature>
<evidence type="ECO:0000313" key="3">
    <source>
        <dbReference type="Proteomes" id="UP001519287"/>
    </source>
</evidence>
<evidence type="ECO:0000313" key="2">
    <source>
        <dbReference type="EMBL" id="MBP1990414.1"/>
    </source>
</evidence>
<keyword evidence="1" id="KW-0812">Transmembrane</keyword>
<dbReference type="Pfam" id="PF05552">
    <property type="entry name" value="MS_channel_1st_1"/>
    <property type="match status" value="4"/>
</dbReference>
<feature type="transmembrane region" description="Helical" evidence="1">
    <location>
        <begin position="107"/>
        <end position="136"/>
    </location>
</feature>
<keyword evidence="1" id="KW-0472">Membrane</keyword>
<organism evidence="2 3">
    <name type="scientific">Paenibacillus eucommiae</name>
    <dbReference type="NCBI Taxonomy" id="1355755"/>
    <lineage>
        <taxon>Bacteria</taxon>
        <taxon>Bacillati</taxon>
        <taxon>Bacillota</taxon>
        <taxon>Bacilli</taxon>
        <taxon>Bacillales</taxon>
        <taxon>Paenibacillaceae</taxon>
        <taxon>Paenibacillus</taxon>
    </lineage>
</organism>
<dbReference type="InterPro" id="IPR008910">
    <property type="entry name" value="MSC_TM_helix"/>
</dbReference>
<comment type="caution">
    <text evidence="2">The sequence shown here is derived from an EMBL/GenBank/DDBJ whole genome shotgun (WGS) entry which is preliminary data.</text>
</comment>
<dbReference type="PANTHER" id="PTHR30221">
    <property type="entry name" value="SMALL-CONDUCTANCE MECHANOSENSITIVE CHANNEL"/>
    <property type="match status" value="1"/>
</dbReference>
<feature type="transmembrane region" description="Helical" evidence="1">
    <location>
        <begin position="20"/>
        <end position="43"/>
    </location>
</feature>
<feature type="transmembrane region" description="Helical" evidence="1">
    <location>
        <begin position="64"/>
        <end position="87"/>
    </location>
</feature>
<protein>
    <submittedName>
        <fullName evidence="2">Uncharacterized protein</fullName>
    </submittedName>
</protein>
<dbReference type="Proteomes" id="UP001519287">
    <property type="component" value="Unassembled WGS sequence"/>
</dbReference>
<proteinExistence type="predicted"/>
<gene>
    <name evidence="2" type="ORF">J2Z66_002020</name>
</gene>
<evidence type="ECO:0000256" key="1">
    <source>
        <dbReference type="SAM" id="Phobius"/>
    </source>
</evidence>
<dbReference type="InterPro" id="IPR045275">
    <property type="entry name" value="MscS_archaea/bacteria_type"/>
</dbReference>
<feature type="transmembrane region" description="Helical" evidence="1">
    <location>
        <begin position="389"/>
        <end position="411"/>
    </location>
</feature>
<feature type="transmembrane region" description="Helical" evidence="1">
    <location>
        <begin position="274"/>
        <end position="299"/>
    </location>
</feature>
<feature type="transmembrane region" description="Helical" evidence="1">
    <location>
        <begin position="357"/>
        <end position="383"/>
    </location>
</feature>
<dbReference type="EMBL" id="JAGGLB010000005">
    <property type="protein sequence ID" value="MBP1990414.1"/>
    <property type="molecule type" value="Genomic_DNA"/>
</dbReference>
<reference evidence="2 3" key="1">
    <citation type="submission" date="2021-03" db="EMBL/GenBank/DDBJ databases">
        <title>Genomic Encyclopedia of Type Strains, Phase IV (KMG-IV): sequencing the most valuable type-strain genomes for metagenomic binning, comparative biology and taxonomic classification.</title>
        <authorList>
            <person name="Goeker M."/>
        </authorList>
    </citation>
    <scope>NUCLEOTIDE SEQUENCE [LARGE SCALE GENOMIC DNA]</scope>
    <source>
        <strain evidence="2 3">DSM 26048</strain>
    </source>
</reference>